<dbReference type="AlphaFoldDB" id="W7HP51"/>
<evidence type="ECO:0000256" key="1">
    <source>
        <dbReference type="SAM" id="MobiDB-lite"/>
    </source>
</evidence>
<protein>
    <submittedName>
        <fullName evidence="2">Uncharacterized protein</fullName>
    </submittedName>
</protein>
<evidence type="ECO:0000313" key="3">
    <source>
        <dbReference type="Proteomes" id="UP000024837"/>
    </source>
</evidence>
<organism evidence="2 3">
    <name type="scientific">Drechslerella stenobrocha 248</name>
    <dbReference type="NCBI Taxonomy" id="1043628"/>
    <lineage>
        <taxon>Eukaryota</taxon>
        <taxon>Fungi</taxon>
        <taxon>Dikarya</taxon>
        <taxon>Ascomycota</taxon>
        <taxon>Pezizomycotina</taxon>
        <taxon>Orbiliomycetes</taxon>
        <taxon>Orbiliales</taxon>
        <taxon>Orbiliaceae</taxon>
        <taxon>Drechslerella</taxon>
    </lineage>
</organism>
<accession>W7HP51</accession>
<evidence type="ECO:0000313" key="2">
    <source>
        <dbReference type="EMBL" id="EWC45871.1"/>
    </source>
</evidence>
<name>W7HP51_9PEZI</name>
<sequence length="179" mass="19197">MASPPSLAPTEVDSVAAVTAEAAAYLARLSKELEALETTQTALLHSHHATSAALADSPAYNAVAPTMDRLPEYIATAARLKALMTTQQAQVDRLLRRSEQARALKARNEARMRQRWGEERVRDKALAARVVSASTASTAAAEDITEAPHPSEASTPSIGITVAKVMVTRKKKARQAEIE</sequence>
<keyword evidence="3" id="KW-1185">Reference proteome</keyword>
<dbReference type="Proteomes" id="UP000024837">
    <property type="component" value="Unassembled WGS sequence"/>
</dbReference>
<feature type="region of interest" description="Disordered" evidence="1">
    <location>
        <begin position="137"/>
        <end position="158"/>
    </location>
</feature>
<dbReference type="EMBL" id="KI966423">
    <property type="protein sequence ID" value="EWC45871.1"/>
    <property type="molecule type" value="Genomic_DNA"/>
</dbReference>
<dbReference type="OrthoDB" id="5429355at2759"/>
<dbReference type="HOGENOM" id="CLU_1503408_0_0_1"/>
<reference evidence="2 3" key="1">
    <citation type="submission" date="2013-05" db="EMBL/GenBank/DDBJ databases">
        <title>Drechslerella stenobrocha genome reveals carnivorous origination and mechanical trapping mechanism of predatory fungi.</title>
        <authorList>
            <person name="Liu X."/>
            <person name="Zhang W."/>
            <person name="Liu K."/>
        </authorList>
    </citation>
    <scope>NUCLEOTIDE SEQUENCE [LARGE SCALE GENOMIC DNA]</scope>
    <source>
        <strain evidence="2 3">248</strain>
    </source>
</reference>
<proteinExistence type="predicted"/>
<gene>
    <name evidence="2" type="ORF">DRE_04878</name>
</gene>